<accession>A0A7X0D8H4</accession>
<dbReference type="Proteomes" id="UP000546642">
    <property type="component" value="Unassembled WGS sequence"/>
</dbReference>
<protein>
    <recommendedName>
        <fullName evidence="1">DUF397 domain-containing protein</fullName>
    </recommendedName>
</protein>
<reference evidence="2 3" key="1">
    <citation type="submission" date="2020-08" db="EMBL/GenBank/DDBJ databases">
        <title>Sequencing the genomes of 1000 actinobacteria strains.</title>
        <authorList>
            <person name="Klenk H.-P."/>
        </authorList>
    </citation>
    <scope>NUCLEOTIDE SEQUENCE [LARGE SCALE GENOMIC DNA]</scope>
    <source>
        <strain evidence="2 3">DSM 46659</strain>
    </source>
</reference>
<keyword evidence="3" id="KW-1185">Reference proteome</keyword>
<organism evidence="2 3">
    <name type="scientific">Nocardiopsis mwathae</name>
    <dbReference type="NCBI Taxonomy" id="1472723"/>
    <lineage>
        <taxon>Bacteria</taxon>
        <taxon>Bacillati</taxon>
        <taxon>Actinomycetota</taxon>
        <taxon>Actinomycetes</taxon>
        <taxon>Streptosporangiales</taxon>
        <taxon>Nocardiopsidaceae</taxon>
        <taxon>Nocardiopsis</taxon>
    </lineage>
</organism>
<proteinExistence type="predicted"/>
<evidence type="ECO:0000313" key="3">
    <source>
        <dbReference type="Proteomes" id="UP000546642"/>
    </source>
</evidence>
<feature type="domain" description="DUF397" evidence="1">
    <location>
        <begin position="11"/>
        <end position="61"/>
    </location>
</feature>
<evidence type="ECO:0000259" key="1">
    <source>
        <dbReference type="Pfam" id="PF04149"/>
    </source>
</evidence>
<comment type="caution">
    <text evidence="2">The sequence shown here is derived from an EMBL/GenBank/DDBJ whole genome shotgun (WGS) entry which is preliminary data.</text>
</comment>
<gene>
    <name evidence="2" type="ORF">HNR23_004079</name>
</gene>
<dbReference type="Pfam" id="PF04149">
    <property type="entry name" value="DUF397"/>
    <property type="match status" value="1"/>
</dbReference>
<dbReference type="EMBL" id="JACHDS010000001">
    <property type="protein sequence ID" value="MBB6174019.1"/>
    <property type="molecule type" value="Genomic_DNA"/>
</dbReference>
<name>A0A7X0D8H4_9ACTN</name>
<dbReference type="InterPro" id="IPR007278">
    <property type="entry name" value="DUF397"/>
</dbReference>
<sequence>MNPTPDSSDLVFRTSSYTDRSDCVEVADLPGGAAVRDSKDPEKGALAFDAVEWQAFLAGVKGREL</sequence>
<dbReference type="AlphaFoldDB" id="A0A7X0D8H4"/>
<dbReference type="RefSeq" id="WP_184077798.1">
    <property type="nucleotide sequence ID" value="NZ_JACHDS010000001.1"/>
</dbReference>
<evidence type="ECO:0000313" key="2">
    <source>
        <dbReference type="EMBL" id="MBB6174019.1"/>
    </source>
</evidence>